<dbReference type="EMBL" id="LR899014">
    <property type="protein sequence ID" value="CAD7091950.1"/>
    <property type="molecule type" value="Genomic_DNA"/>
</dbReference>
<dbReference type="InParanoid" id="A0A7R8V4D7"/>
<evidence type="ECO:0000313" key="2">
    <source>
        <dbReference type="Proteomes" id="UP000594454"/>
    </source>
</evidence>
<sequence>MSKSGLCLHINNVRTIERSTGCFDFAELTIHTSQNIILVNVKFEVLSDHNSFIAERPLWPSPRIIQITIKTERLTAMELRSQSEIVMSRLSVWMPNSSATNGLH</sequence>
<evidence type="ECO:0000313" key="1">
    <source>
        <dbReference type="EMBL" id="CAD7091950.1"/>
    </source>
</evidence>
<name>A0A7R8V4D7_HERIL</name>
<accession>A0A7R8V4D7</accession>
<proteinExistence type="predicted"/>
<keyword evidence="2" id="KW-1185">Reference proteome</keyword>
<reference evidence="1 2" key="1">
    <citation type="submission" date="2020-11" db="EMBL/GenBank/DDBJ databases">
        <authorList>
            <person name="Wallbank WR R."/>
            <person name="Pardo Diaz C."/>
            <person name="Kozak K."/>
            <person name="Martin S."/>
            <person name="Jiggins C."/>
            <person name="Moest M."/>
            <person name="Warren A I."/>
            <person name="Generalovic N T."/>
            <person name="Byers J.R.P. K."/>
            <person name="Montejo-Kovacevich G."/>
            <person name="Yen C E."/>
        </authorList>
    </citation>
    <scope>NUCLEOTIDE SEQUENCE [LARGE SCALE GENOMIC DNA]</scope>
</reference>
<protein>
    <submittedName>
        <fullName evidence="1">Uncharacterized protein</fullName>
    </submittedName>
</protein>
<dbReference type="Proteomes" id="UP000594454">
    <property type="component" value="Chromosome 6"/>
</dbReference>
<organism evidence="1 2">
    <name type="scientific">Hermetia illucens</name>
    <name type="common">Black soldier fly</name>
    <dbReference type="NCBI Taxonomy" id="343691"/>
    <lineage>
        <taxon>Eukaryota</taxon>
        <taxon>Metazoa</taxon>
        <taxon>Ecdysozoa</taxon>
        <taxon>Arthropoda</taxon>
        <taxon>Hexapoda</taxon>
        <taxon>Insecta</taxon>
        <taxon>Pterygota</taxon>
        <taxon>Neoptera</taxon>
        <taxon>Endopterygota</taxon>
        <taxon>Diptera</taxon>
        <taxon>Brachycera</taxon>
        <taxon>Stratiomyomorpha</taxon>
        <taxon>Stratiomyidae</taxon>
        <taxon>Hermetiinae</taxon>
        <taxon>Hermetia</taxon>
    </lineage>
</organism>
<gene>
    <name evidence="1" type="ORF">HERILL_LOCUS14346</name>
</gene>
<dbReference type="AlphaFoldDB" id="A0A7R8V4D7"/>